<gene>
    <name evidence="1" type="ORF">LOK49_LG08G00970</name>
</gene>
<keyword evidence="1" id="KW-0808">Transferase</keyword>
<keyword evidence="1" id="KW-0489">Methyltransferase</keyword>
<proteinExistence type="predicted"/>
<comment type="caution">
    <text evidence="1">The sequence shown here is derived from an EMBL/GenBank/DDBJ whole genome shotgun (WGS) entry which is preliminary data.</text>
</comment>
<accession>A0ACC0GPL4</accession>
<organism evidence="1 2">
    <name type="scientific">Camellia lanceoleosa</name>
    <dbReference type="NCBI Taxonomy" id="1840588"/>
    <lineage>
        <taxon>Eukaryota</taxon>
        <taxon>Viridiplantae</taxon>
        <taxon>Streptophyta</taxon>
        <taxon>Embryophyta</taxon>
        <taxon>Tracheophyta</taxon>
        <taxon>Spermatophyta</taxon>
        <taxon>Magnoliopsida</taxon>
        <taxon>eudicotyledons</taxon>
        <taxon>Gunneridae</taxon>
        <taxon>Pentapetalae</taxon>
        <taxon>asterids</taxon>
        <taxon>Ericales</taxon>
        <taxon>Theaceae</taxon>
        <taxon>Camellia</taxon>
    </lineage>
</organism>
<evidence type="ECO:0000313" key="1">
    <source>
        <dbReference type="EMBL" id="KAI8002160.1"/>
    </source>
</evidence>
<evidence type="ECO:0000313" key="2">
    <source>
        <dbReference type="Proteomes" id="UP001060215"/>
    </source>
</evidence>
<name>A0ACC0GPL4_9ERIC</name>
<reference evidence="1 2" key="1">
    <citation type="journal article" date="2022" name="Plant J.">
        <title>Chromosome-level genome of Camellia lanceoleosa provides a valuable resource for understanding genome evolution and self-incompatibility.</title>
        <authorList>
            <person name="Gong W."/>
            <person name="Xiao S."/>
            <person name="Wang L."/>
            <person name="Liao Z."/>
            <person name="Chang Y."/>
            <person name="Mo W."/>
            <person name="Hu G."/>
            <person name="Li W."/>
            <person name="Zhao G."/>
            <person name="Zhu H."/>
            <person name="Hu X."/>
            <person name="Ji K."/>
            <person name="Xiang X."/>
            <person name="Song Q."/>
            <person name="Yuan D."/>
            <person name="Jin S."/>
            <person name="Zhang L."/>
        </authorList>
    </citation>
    <scope>NUCLEOTIDE SEQUENCE [LARGE SCALE GENOMIC DNA]</scope>
    <source>
        <strain evidence="1">SQ_2022a</strain>
    </source>
</reference>
<protein>
    <submittedName>
        <fullName evidence="1">AdoMet-dependent rRNA methyltransferase SPB1</fullName>
    </submittedName>
</protein>
<sequence length="172" mass="18859">MEAHLARVQVQLSPFLLCVIDLYATLGGWMQVSIECIPVGSLVICFDLIFIRPIRGAISVEEDITKPQCRAIINRLMAENGCRAFDLVLHDGSQNAGGAWTQETTSQISFSGSVIVGTTSPLFTLPPKPPLNGVALNILFKIDDRVRFKIETFASDECHIFVKCSVVIMFGS</sequence>
<keyword evidence="2" id="KW-1185">Reference proteome</keyword>
<dbReference type="Proteomes" id="UP001060215">
    <property type="component" value="Chromosome 9"/>
</dbReference>
<dbReference type="EMBL" id="CM045766">
    <property type="protein sequence ID" value="KAI8002160.1"/>
    <property type="molecule type" value="Genomic_DNA"/>
</dbReference>